<comment type="caution">
    <text evidence="1">The sequence shown here is derived from an EMBL/GenBank/DDBJ whole genome shotgun (WGS) entry which is preliminary data.</text>
</comment>
<organism evidence="1 2">
    <name type="scientific">Melipona bicolor</name>
    <dbReference type="NCBI Taxonomy" id="60889"/>
    <lineage>
        <taxon>Eukaryota</taxon>
        <taxon>Metazoa</taxon>
        <taxon>Ecdysozoa</taxon>
        <taxon>Arthropoda</taxon>
        <taxon>Hexapoda</taxon>
        <taxon>Insecta</taxon>
        <taxon>Pterygota</taxon>
        <taxon>Neoptera</taxon>
        <taxon>Endopterygota</taxon>
        <taxon>Hymenoptera</taxon>
        <taxon>Apocrita</taxon>
        <taxon>Aculeata</taxon>
        <taxon>Apoidea</taxon>
        <taxon>Anthophila</taxon>
        <taxon>Apidae</taxon>
        <taxon>Melipona</taxon>
    </lineage>
</organism>
<accession>A0AA40KGV9</accession>
<gene>
    <name evidence="1" type="ORF">K0M31_013013</name>
</gene>
<dbReference type="Proteomes" id="UP001177670">
    <property type="component" value="Unassembled WGS sequence"/>
</dbReference>
<sequence length="194" mass="21314">MALGSAEVNETVNYPGKLSGNSLISGSCLPPDGIPQVAEHFRSFCCMHILYRRVKEARERQPGEGRIRWSRGLMVARSDSYDLARHAEVAGIGWLVPPPVDHQYQVSSISVVSDVVTCPPSRLTIRSSVNGKRGVSFFGGSRSDITTGAGRIRRRLNCKPPRSTDTNAIRWPLKLDEFIPRFPRTENAQPAGAG</sequence>
<keyword evidence="2" id="KW-1185">Reference proteome</keyword>
<evidence type="ECO:0000313" key="2">
    <source>
        <dbReference type="Proteomes" id="UP001177670"/>
    </source>
</evidence>
<protein>
    <submittedName>
        <fullName evidence="1">Uncharacterized protein</fullName>
    </submittedName>
</protein>
<evidence type="ECO:0000313" key="1">
    <source>
        <dbReference type="EMBL" id="KAK1119590.1"/>
    </source>
</evidence>
<reference evidence="1" key="1">
    <citation type="submission" date="2021-10" db="EMBL/GenBank/DDBJ databases">
        <title>Melipona bicolor Genome sequencing and assembly.</title>
        <authorList>
            <person name="Araujo N.S."/>
            <person name="Arias M.C."/>
        </authorList>
    </citation>
    <scope>NUCLEOTIDE SEQUENCE</scope>
    <source>
        <strain evidence="1">USP_2M_L1-L4_2017</strain>
        <tissue evidence="1">Whole body</tissue>
    </source>
</reference>
<proteinExistence type="predicted"/>
<dbReference type="EMBL" id="JAHYIQ010000035">
    <property type="protein sequence ID" value="KAK1119590.1"/>
    <property type="molecule type" value="Genomic_DNA"/>
</dbReference>
<name>A0AA40KGV9_9HYME</name>
<dbReference type="AlphaFoldDB" id="A0AA40KGV9"/>